<feature type="transmembrane region" description="Helical" evidence="9">
    <location>
        <begin position="341"/>
        <end position="361"/>
    </location>
</feature>
<dbReference type="SUPFAM" id="SSF81585">
    <property type="entry name" value="PsbU/PolX domain-like"/>
    <property type="match status" value="1"/>
</dbReference>
<dbReference type="CDD" id="cd17352">
    <property type="entry name" value="MFS_MCT_SLC16"/>
    <property type="match status" value="1"/>
</dbReference>
<evidence type="ECO:0000256" key="6">
    <source>
        <dbReference type="ARBA" id="ARBA00022723"/>
    </source>
</evidence>
<evidence type="ECO:0000313" key="16">
    <source>
        <dbReference type="Proteomes" id="UP000013521"/>
    </source>
</evidence>
<evidence type="ECO:0000256" key="1">
    <source>
        <dbReference type="ARBA" id="ARBA00004123"/>
    </source>
</evidence>
<dbReference type="FunFam" id="1.10.150.110:FF:000005">
    <property type="entry name" value="DNA polymerase POL4"/>
    <property type="match status" value="1"/>
</dbReference>
<dbReference type="Pfam" id="PF06985">
    <property type="entry name" value="HET"/>
    <property type="match status" value="1"/>
</dbReference>
<evidence type="ECO:0000259" key="11">
    <source>
        <dbReference type="Pfam" id="PF10391"/>
    </source>
</evidence>
<evidence type="ECO:0000259" key="10">
    <source>
        <dbReference type="Pfam" id="PF06985"/>
    </source>
</evidence>
<feature type="transmembrane region" description="Helical" evidence="9">
    <location>
        <begin position="114"/>
        <end position="132"/>
    </location>
</feature>
<dbReference type="InterPro" id="IPR010996">
    <property type="entry name" value="HHH_MUS81"/>
</dbReference>
<dbReference type="GO" id="GO:0003677">
    <property type="term" value="F:DNA binding"/>
    <property type="evidence" value="ECO:0007669"/>
    <property type="project" value="InterPro"/>
</dbReference>
<dbReference type="Pfam" id="PF07690">
    <property type="entry name" value="MFS_1"/>
    <property type="match status" value="1"/>
</dbReference>
<evidence type="ECO:0000256" key="7">
    <source>
        <dbReference type="ARBA" id="ARBA00023242"/>
    </source>
</evidence>
<dbReference type="GO" id="GO:0016020">
    <property type="term" value="C:membrane"/>
    <property type="evidence" value="ECO:0007669"/>
    <property type="project" value="UniProtKB-SubCell"/>
</dbReference>
<dbReference type="PRINTS" id="PR00870">
    <property type="entry name" value="DNAPOLXBETA"/>
</dbReference>
<dbReference type="Gene3D" id="1.10.150.110">
    <property type="entry name" value="DNA polymerase beta, N-terminal domain-like"/>
    <property type="match status" value="1"/>
</dbReference>
<dbReference type="Pfam" id="PF10391">
    <property type="entry name" value="DNA_pol_lambd_f"/>
    <property type="match status" value="1"/>
</dbReference>
<feature type="transmembrane region" description="Helical" evidence="9">
    <location>
        <begin position="169"/>
        <end position="189"/>
    </location>
</feature>
<feature type="transmembrane region" description="Helical" evidence="9">
    <location>
        <begin position="144"/>
        <end position="163"/>
    </location>
</feature>
<evidence type="ECO:0000256" key="8">
    <source>
        <dbReference type="SAM" id="MobiDB-lite"/>
    </source>
</evidence>
<name>R1GWA2_BOTPV</name>
<dbReference type="InterPro" id="IPR011701">
    <property type="entry name" value="MFS"/>
</dbReference>
<feature type="region of interest" description="Disordered" evidence="8">
    <location>
        <begin position="732"/>
        <end position="815"/>
    </location>
</feature>
<evidence type="ECO:0000259" key="14">
    <source>
        <dbReference type="Pfam" id="PF26640"/>
    </source>
</evidence>
<keyword evidence="9" id="KW-0472">Membrane</keyword>
<dbReference type="InterPro" id="IPR058525">
    <property type="entry name" value="DUF8212"/>
</dbReference>
<dbReference type="GO" id="GO:0006281">
    <property type="term" value="P:DNA repair"/>
    <property type="evidence" value="ECO:0007669"/>
    <property type="project" value="InterPro"/>
</dbReference>
<dbReference type="SUPFAM" id="SSF81301">
    <property type="entry name" value="Nucleotidyltransferase"/>
    <property type="match status" value="1"/>
</dbReference>
<feature type="domain" description="DNA polymerase beta palm" evidence="13">
    <location>
        <begin position="974"/>
        <end position="1020"/>
    </location>
</feature>
<dbReference type="HOGENOM" id="CLU_295770_0_0_1"/>
<dbReference type="Gene3D" id="3.30.460.10">
    <property type="entry name" value="Beta Polymerase, domain 2"/>
    <property type="match status" value="1"/>
</dbReference>
<feature type="compositionally biased region" description="Polar residues" evidence="8">
    <location>
        <begin position="758"/>
        <end position="770"/>
    </location>
</feature>
<feature type="transmembrane region" description="Helical" evidence="9">
    <location>
        <begin position="76"/>
        <end position="94"/>
    </location>
</feature>
<dbReference type="OrthoDB" id="6499973at2759"/>
<feature type="transmembrane region" description="Helical" evidence="9">
    <location>
        <begin position="367"/>
        <end position="392"/>
    </location>
</feature>
<dbReference type="Pfam" id="PF26640">
    <property type="entry name" value="DUF8212"/>
    <property type="match status" value="1"/>
</dbReference>
<feature type="transmembrane region" description="Helical" evidence="9">
    <location>
        <begin position="233"/>
        <end position="253"/>
    </location>
</feature>
<dbReference type="Gene3D" id="1.10.150.20">
    <property type="entry name" value="5' to 3' exonuclease, C-terminal subdomain"/>
    <property type="match status" value="1"/>
</dbReference>
<evidence type="ECO:0000256" key="4">
    <source>
        <dbReference type="ARBA" id="ARBA00022679"/>
    </source>
</evidence>
<evidence type="ECO:0000259" key="12">
    <source>
        <dbReference type="Pfam" id="PF14716"/>
    </source>
</evidence>
<feature type="domain" description="Crossover junction endonuclease MUS81-like HHH" evidence="12">
    <location>
        <begin position="832"/>
        <end position="896"/>
    </location>
</feature>
<evidence type="ECO:0000313" key="15">
    <source>
        <dbReference type="EMBL" id="EOD52666.1"/>
    </source>
</evidence>
<feature type="domain" description="Heterokaryon incompatibility" evidence="10">
    <location>
        <begin position="440"/>
        <end position="527"/>
    </location>
</feature>
<dbReference type="SUPFAM" id="SSF103473">
    <property type="entry name" value="MFS general substrate transporter"/>
    <property type="match status" value="1"/>
</dbReference>
<comment type="similarity">
    <text evidence="3">Belongs to the DNA polymerase type-X family.</text>
</comment>
<dbReference type="InterPro" id="IPR018944">
    <property type="entry name" value="DNA_pol_lambd_fingers_domain"/>
</dbReference>
<dbReference type="InterPro" id="IPR010730">
    <property type="entry name" value="HET"/>
</dbReference>
<keyword evidence="9" id="KW-1133">Transmembrane helix</keyword>
<feature type="region of interest" description="Disordered" evidence="8">
    <location>
        <begin position="1"/>
        <end position="31"/>
    </location>
</feature>
<keyword evidence="6" id="KW-0479">Metal-binding</keyword>
<sequence length="1022" mass="112716">MGIFSQAPKPSTASGRDDITTEKSVDDLDSMKPSLQAEAKNSLPIDSGEIHPESTLAPFNAPPTTSEAPPDGGLKAWLQVFAGHLTLICIWGYINSFGLFQAYYESEYNLPPSTISWIVSVQIFLLNLFSSVSGRLFDAGYFRSTVITGMFLEVLAIFMTSISTKYWQIFLSQGLCGGIGISLVWCPTVSLVSTYFVKRRAVAISFVLCGSSLGGVIFPAVFQQLMPHIGFRWTVRVIGFIIMGLYAVVLSLTRTRTAPRASGPFLDLKSFKEPSYSLFTVGTFAMIWGVYNAFFYVNSFARDIAGIDTSQSSTLLYLMNGGAIAGRLIPSFVADRFFGSLNTYVFLTAIAGIIMFCWSVVDSWTSLMIWAAFYGFFGSGVQGIFTAALAGLTTDLQKMGIRIVSSKHPQHPFSRHHDMRLLNTPTLEFEAFNPSAIPPYAILSHRWQADEVLFEDMTTGLARNKKGYCKIVDSCKQAAKDRFGYIWVDTCCIDKQSSAELSEAINSMYAWYSEADICYAYLADVTDGVDPEVDTEFAESEWPEDVAYCLMGLFDINMPMLYGEGEKAFIRLQEEIMRASDDESLFAWVDRDADPDALYGLLAKSPAWFAEARGIERSDERFALGPRHLFLRYGREQYARIKANTLLSYHEATEEKDRRQSMLVRKISGSSPNTVKSNRINLDHECKWMSTILTVHGAQITYHVAEAKLVIGKVATKRRAVMELRSRSLYTDDVTPSSDATGPPTKKRKTGHLDKNPEASSQGTSHSTPVNKGVRLSGSRTGQSSSSSKLALLQQTTSDYEDEPSSDIPPPPDWVAQGIKYACQRSTPANPPNAAFIAQLKSIRLTRTLTGDEVGVRAYSTAIAALAAYPYALTHAKEILRLPGCDAKIANLWIEWKNSPTGTITAVASAETDEDLQILRLFHNIWGVGAATAREFLHDRNWRTLDDIVAHGWATLSRVQQIGVKHYDELLAGIPRAEASRIAATVRRHAALVRDGRVEVAVAGGCRRGKEAAGDVDLVVAG</sequence>
<dbReference type="InterPro" id="IPR028207">
    <property type="entry name" value="DNA_pol_B_palm_palm"/>
</dbReference>
<organism evidence="15 16">
    <name type="scientific">Botryosphaeria parva (strain UCR-NP2)</name>
    <name type="common">Grapevine canker fungus</name>
    <name type="synonym">Neofusicoccum parvum</name>
    <dbReference type="NCBI Taxonomy" id="1287680"/>
    <lineage>
        <taxon>Eukaryota</taxon>
        <taxon>Fungi</taxon>
        <taxon>Dikarya</taxon>
        <taxon>Ascomycota</taxon>
        <taxon>Pezizomycotina</taxon>
        <taxon>Dothideomycetes</taxon>
        <taxon>Dothideomycetes incertae sedis</taxon>
        <taxon>Botryosphaeriales</taxon>
        <taxon>Botryosphaeriaceae</taxon>
        <taxon>Neofusicoccum</taxon>
    </lineage>
</organism>
<evidence type="ECO:0000256" key="3">
    <source>
        <dbReference type="ARBA" id="ARBA00008323"/>
    </source>
</evidence>
<dbReference type="InterPro" id="IPR027421">
    <property type="entry name" value="DNA_pol_lamdba_lyase_dom_sf"/>
</dbReference>
<feature type="transmembrane region" description="Helical" evidence="9">
    <location>
        <begin position="274"/>
        <end position="294"/>
    </location>
</feature>
<dbReference type="GO" id="GO:0005634">
    <property type="term" value="C:nucleus"/>
    <property type="evidence" value="ECO:0007669"/>
    <property type="project" value="UniProtKB-SubCell"/>
</dbReference>
<gene>
    <name evidence="15" type="ORF">UCRNP2_525</name>
</gene>
<dbReference type="PANTHER" id="PTHR10622:SF10">
    <property type="entry name" value="HET DOMAIN-CONTAINING PROTEIN"/>
    <property type="match status" value="1"/>
</dbReference>
<evidence type="ECO:0000256" key="9">
    <source>
        <dbReference type="SAM" id="Phobius"/>
    </source>
</evidence>
<keyword evidence="7" id="KW-0539">Nucleus</keyword>
<dbReference type="GO" id="GO:0022857">
    <property type="term" value="F:transmembrane transporter activity"/>
    <property type="evidence" value="ECO:0007669"/>
    <property type="project" value="InterPro"/>
</dbReference>
<evidence type="ECO:0000259" key="13">
    <source>
        <dbReference type="Pfam" id="PF14792"/>
    </source>
</evidence>
<dbReference type="FunFam" id="1.10.150.20:FF:000010">
    <property type="entry name" value="DNA polymerase lambda"/>
    <property type="match status" value="1"/>
</dbReference>
<feature type="transmembrane region" description="Helical" evidence="9">
    <location>
        <begin position="201"/>
        <end position="221"/>
    </location>
</feature>
<dbReference type="InterPro" id="IPR036259">
    <property type="entry name" value="MFS_trans_sf"/>
</dbReference>
<dbReference type="eggNOG" id="KOG2504">
    <property type="taxonomic scope" value="Eukaryota"/>
</dbReference>
<reference evidence="16" key="1">
    <citation type="journal article" date="2013" name="Genome Announc.">
        <title>Draft genome sequence of Neofusicoccum parvum isolate UCR-NP2, a fungal vascular pathogen associated with grapevine cankers.</title>
        <authorList>
            <person name="Blanco-Ulate B."/>
            <person name="Rolshausen P."/>
            <person name="Cantu D."/>
        </authorList>
    </citation>
    <scope>NUCLEOTIDE SEQUENCE [LARGE SCALE GENOMIC DNA]</scope>
    <source>
        <strain evidence="16">UCR-NP2</strain>
    </source>
</reference>
<feature type="domain" description="DNA polymerase lambda fingers" evidence="11">
    <location>
        <begin position="920"/>
        <end position="970"/>
    </location>
</feature>
<dbReference type="Pfam" id="PF14716">
    <property type="entry name" value="HHH_8"/>
    <property type="match status" value="1"/>
</dbReference>
<dbReference type="SUPFAM" id="SSF47802">
    <property type="entry name" value="DNA polymerase beta, N-terminal domain-like"/>
    <property type="match status" value="1"/>
</dbReference>
<dbReference type="InterPro" id="IPR043519">
    <property type="entry name" value="NT_sf"/>
</dbReference>
<feature type="compositionally biased region" description="Low complexity" evidence="8">
    <location>
        <begin position="777"/>
        <end position="798"/>
    </location>
</feature>
<keyword evidence="4" id="KW-0808">Transferase</keyword>
<accession>R1GWA2</accession>
<feature type="domain" description="DUF8212" evidence="14">
    <location>
        <begin position="567"/>
        <end position="597"/>
    </location>
</feature>
<dbReference type="AlphaFoldDB" id="R1GWA2"/>
<dbReference type="GO" id="GO:0046872">
    <property type="term" value="F:metal ion binding"/>
    <property type="evidence" value="ECO:0007669"/>
    <property type="project" value="UniProtKB-KW"/>
</dbReference>
<dbReference type="PANTHER" id="PTHR10622">
    <property type="entry name" value="HET DOMAIN-CONTAINING PROTEIN"/>
    <property type="match status" value="1"/>
</dbReference>
<proteinExistence type="inferred from homology"/>
<dbReference type="InterPro" id="IPR002008">
    <property type="entry name" value="DNA_pol_X_beta-like"/>
</dbReference>
<comment type="subcellular location">
    <subcellularLocation>
        <location evidence="2">Membrane</location>
        <topology evidence="2">Multi-pass membrane protein</topology>
    </subcellularLocation>
    <subcellularLocation>
        <location evidence="1">Nucleus</location>
    </subcellularLocation>
</comment>
<protein>
    <submittedName>
        <fullName evidence="15">Putative mfs monocarboxylate transporter protein</fullName>
    </submittedName>
</protein>
<dbReference type="Proteomes" id="UP000013521">
    <property type="component" value="Unassembled WGS sequence"/>
</dbReference>
<dbReference type="Pfam" id="PF14792">
    <property type="entry name" value="DNA_pol_B_palm"/>
    <property type="match status" value="1"/>
</dbReference>
<evidence type="ECO:0000256" key="5">
    <source>
        <dbReference type="ARBA" id="ARBA00022695"/>
    </source>
</evidence>
<keyword evidence="5" id="KW-0548">Nucleotidyltransferase</keyword>
<keyword evidence="9" id="KW-0812">Transmembrane</keyword>
<feature type="compositionally biased region" description="Basic and acidic residues" evidence="8">
    <location>
        <begin position="15"/>
        <end position="30"/>
    </location>
</feature>
<dbReference type="Gene3D" id="1.20.1250.20">
    <property type="entry name" value="MFS general substrate transporter like domains"/>
    <property type="match status" value="1"/>
</dbReference>
<dbReference type="eggNOG" id="KOG2534">
    <property type="taxonomic scope" value="Eukaryota"/>
</dbReference>
<dbReference type="EMBL" id="KB915702">
    <property type="protein sequence ID" value="EOD52666.1"/>
    <property type="molecule type" value="Genomic_DNA"/>
</dbReference>
<dbReference type="KEGG" id="npa:UCRNP2_525"/>
<dbReference type="GO" id="GO:0034061">
    <property type="term" value="F:DNA polymerase activity"/>
    <property type="evidence" value="ECO:0007669"/>
    <property type="project" value="InterPro"/>
</dbReference>
<evidence type="ECO:0000256" key="2">
    <source>
        <dbReference type="ARBA" id="ARBA00004141"/>
    </source>
</evidence>